<sequence>MAACRMGKRVVMTEETAWIGGQLTSQAVPPDEHRWIEQFGCTRSYRRFRDGVRDYYRRHIPLAADARDAPFLNPGGGIVSALCYDPRVGVAVLEQMLAPYILSGRLTILRGVAPAQAETSGDCIDAVTVRDKATGRRTVLRAACFLDATECGDLLPLAGAEYVTGVESAKETGEPHALPGEPEPLTMQSFTCCMAIDYKEGRDDRIGKPKDYDFWRACQAPFQKDCLFSWTWEHPRYRSFSLLPEEERFSLFLYRQIADRLLFVPGMFETSVSIVNWPQNDYWLGPLYEVGEPERERHLEQARQLSLSLLYWLQHDAPRPDGGTGYPGVGLRPDVTGTADGLAMYPYIRESRRIRAEFTVLEQHVSALSREGRGAERFADSIGIGFYPIDIHPRTGNRDGLGLETVPFQIPLGSLLPVRLDNLLPACKNGGFTHITNGCYRLHPIEWNIGEAAGYLAAWCLDQRLPPRAVRSDTERLGEFQSLLVREGLELAWPQLPSMRSINDGEEEFR</sequence>
<dbReference type="InterPro" id="IPR005288">
    <property type="entry name" value="NadB"/>
</dbReference>
<dbReference type="PATRIC" id="fig|1131935.3.peg.2873"/>
<dbReference type="STRING" id="1131935.PDENDC454_13887"/>
<evidence type="ECO:0000313" key="1">
    <source>
        <dbReference type="EMBL" id="EHQ61679.1"/>
    </source>
</evidence>
<dbReference type="InterPro" id="IPR036188">
    <property type="entry name" value="FAD/NAD-bd_sf"/>
</dbReference>
<reference evidence="1 2" key="1">
    <citation type="journal article" date="2012" name="J. Bacteriol.">
        <title>Genome Sequence of the Pattern-Forming Social Bacterium Paenibacillus dendritiformis C454 Chiral Morphotype.</title>
        <authorList>
            <person name="Sirota-Madi A."/>
            <person name="Olender T."/>
            <person name="Helman Y."/>
            <person name="Brainis I."/>
            <person name="Finkelshtein A."/>
            <person name="Roth D."/>
            <person name="Hagai E."/>
            <person name="Leshkowitz D."/>
            <person name="Brodsky L."/>
            <person name="Galatenko V."/>
            <person name="Nikolaev V."/>
            <person name="Gutnick D.L."/>
            <person name="Lancet D."/>
            <person name="Ben-Jacob E."/>
        </authorList>
    </citation>
    <scope>NUCLEOTIDE SEQUENCE [LARGE SCALE GENOMIC DNA]</scope>
    <source>
        <strain evidence="1 2">C454</strain>
    </source>
</reference>
<protein>
    <submittedName>
        <fullName evidence="1">FAD dependent oxidoreductase</fullName>
    </submittedName>
</protein>
<keyword evidence="2" id="KW-1185">Reference proteome</keyword>
<dbReference type="EMBL" id="AHKH01000032">
    <property type="protein sequence ID" value="EHQ61679.1"/>
    <property type="molecule type" value="Genomic_DNA"/>
</dbReference>
<name>H3SGX2_9BACL</name>
<dbReference type="AlphaFoldDB" id="H3SGX2"/>
<evidence type="ECO:0000313" key="2">
    <source>
        <dbReference type="Proteomes" id="UP000003900"/>
    </source>
</evidence>
<dbReference type="SUPFAM" id="SSF51905">
    <property type="entry name" value="FAD/NAD(P)-binding domain"/>
    <property type="match status" value="1"/>
</dbReference>
<accession>H3SGX2</accession>
<gene>
    <name evidence="1" type="ORF">PDENDC454_13887</name>
</gene>
<dbReference type="Proteomes" id="UP000003900">
    <property type="component" value="Unassembled WGS sequence"/>
</dbReference>
<comment type="caution">
    <text evidence="1">The sequence shown here is derived from an EMBL/GenBank/DDBJ whole genome shotgun (WGS) entry which is preliminary data.</text>
</comment>
<dbReference type="PANTHER" id="PTHR42716:SF1">
    <property type="entry name" value="SLL0471 PROTEIN"/>
    <property type="match status" value="1"/>
</dbReference>
<dbReference type="PANTHER" id="PTHR42716">
    <property type="entry name" value="L-ASPARTATE OXIDASE"/>
    <property type="match status" value="1"/>
</dbReference>
<dbReference type="GO" id="GO:0008734">
    <property type="term" value="F:L-aspartate oxidase activity"/>
    <property type="evidence" value="ECO:0007669"/>
    <property type="project" value="InterPro"/>
</dbReference>
<dbReference type="GO" id="GO:0009435">
    <property type="term" value="P:NAD+ biosynthetic process"/>
    <property type="evidence" value="ECO:0007669"/>
    <property type="project" value="InterPro"/>
</dbReference>
<dbReference type="Pfam" id="PF12831">
    <property type="entry name" value="FAD_oxidored"/>
    <property type="match status" value="1"/>
</dbReference>
<dbReference type="RefSeq" id="WP_006677276.1">
    <property type="nucleotide sequence ID" value="NZ_AHKH01000032.1"/>
</dbReference>
<organism evidence="1 2">
    <name type="scientific">Paenibacillus dendritiformis C454</name>
    <dbReference type="NCBI Taxonomy" id="1131935"/>
    <lineage>
        <taxon>Bacteria</taxon>
        <taxon>Bacillati</taxon>
        <taxon>Bacillota</taxon>
        <taxon>Bacilli</taxon>
        <taxon>Bacillales</taxon>
        <taxon>Paenibacillaceae</taxon>
        <taxon>Paenibacillus</taxon>
    </lineage>
</organism>
<proteinExistence type="predicted"/>